<keyword evidence="3" id="KW-1185">Reference proteome</keyword>
<dbReference type="PROSITE" id="PS50244">
    <property type="entry name" value="S5A_REDUCTASE"/>
    <property type="match status" value="1"/>
</dbReference>
<name>A0AAN6T162_9PEZI</name>
<feature type="transmembrane region" description="Helical" evidence="1">
    <location>
        <begin position="150"/>
        <end position="172"/>
    </location>
</feature>
<evidence type="ECO:0000313" key="3">
    <source>
        <dbReference type="Proteomes" id="UP001305647"/>
    </source>
</evidence>
<proteinExistence type="predicted"/>
<dbReference type="EMBL" id="MU863640">
    <property type="protein sequence ID" value="KAK4100466.1"/>
    <property type="molecule type" value="Genomic_DNA"/>
</dbReference>
<reference evidence="2" key="2">
    <citation type="submission" date="2023-05" db="EMBL/GenBank/DDBJ databases">
        <authorList>
            <consortium name="Lawrence Berkeley National Laboratory"/>
            <person name="Steindorff A."/>
            <person name="Hensen N."/>
            <person name="Bonometti L."/>
            <person name="Westerberg I."/>
            <person name="Brannstrom I.O."/>
            <person name="Guillou S."/>
            <person name="Cros-Aarteil S."/>
            <person name="Calhoun S."/>
            <person name="Haridas S."/>
            <person name="Kuo A."/>
            <person name="Mondo S."/>
            <person name="Pangilinan J."/>
            <person name="Riley R."/>
            <person name="Labutti K."/>
            <person name="Andreopoulos B."/>
            <person name="Lipzen A."/>
            <person name="Chen C."/>
            <person name="Yanf M."/>
            <person name="Daum C."/>
            <person name="Ng V."/>
            <person name="Clum A."/>
            <person name="Ohm R."/>
            <person name="Martin F."/>
            <person name="Silar P."/>
            <person name="Natvig D."/>
            <person name="Lalanne C."/>
            <person name="Gautier V."/>
            <person name="Ament-Velasquez S.L."/>
            <person name="Kruys A."/>
            <person name="Hutchinson M.I."/>
            <person name="Powell A.J."/>
            <person name="Barry K."/>
            <person name="Miller A.N."/>
            <person name="Grigoriev I.V."/>
            <person name="Debuchy R."/>
            <person name="Gladieux P."/>
            <person name="Thoren M.H."/>
            <person name="Johannesson H."/>
        </authorList>
    </citation>
    <scope>NUCLEOTIDE SEQUENCE</scope>
    <source>
        <strain evidence="2">CBS 757.83</strain>
    </source>
</reference>
<dbReference type="Proteomes" id="UP001305647">
    <property type="component" value="Unassembled WGS sequence"/>
</dbReference>
<keyword evidence="1" id="KW-1133">Transmembrane helix</keyword>
<dbReference type="GO" id="GO:0016020">
    <property type="term" value="C:membrane"/>
    <property type="evidence" value="ECO:0007669"/>
    <property type="project" value="TreeGrafter"/>
</dbReference>
<feature type="transmembrane region" description="Helical" evidence="1">
    <location>
        <begin position="298"/>
        <end position="317"/>
    </location>
</feature>
<dbReference type="AlphaFoldDB" id="A0AAN6T162"/>
<keyword evidence="1" id="KW-0812">Transmembrane</keyword>
<evidence type="ECO:0008006" key="4">
    <source>
        <dbReference type="Google" id="ProtNLM"/>
    </source>
</evidence>
<protein>
    <recommendedName>
        <fullName evidence="4">Steroid 5-alpha reductase C-terminal domain-containing protein</fullName>
    </recommendedName>
</protein>
<evidence type="ECO:0000256" key="1">
    <source>
        <dbReference type="SAM" id="Phobius"/>
    </source>
</evidence>
<organism evidence="2 3">
    <name type="scientific">Parathielavia hyrcaniae</name>
    <dbReference type="NCBI Taxonomy" id="113614"/>
    <lineage>
        <taxon>Eukaryota</taxon>
        <taxon>Fungi</taxon>
        <taxon>Dikarya</taxon>
        <taxon>Ascomycota</taxon>
        <taxon>Pezizomycotina</taxon>
        <taxon>Sordariomycetes</taxon>
        <taxon>Sordariomycetidae</taxon>
        <taxon>Sordariales</taxon>
        <taxon>Chaetomiaceae</taxon>
        <taxon>Parathielavia</taxon>
    </lineage>
</organism>
<feature type="transmembrane region" description="Helical" evidence="1">
    <location>
        <begin position="193"/>
        <end position="214"/>
    </location>
</feature>
<dbReference type="Pfam" id="PF06966">
    <property type="entry name" value="DUF1295"/>
    <property type="match status" value="1"/>
</dbReference>
<sequence>MLPLILLIRLARSHFLVQIPIILSTTAFFQFLFLPWPRVFIDNLARCTVATLALQVYFAVYSVFLLKHEALFDIAGFGNFILVSLLSLAGTHGEHLLPGGGLPMVWRYLREGSQVLVGDYEAGGVGGLIKSMALGFMVMMGRIWSVPADWSQVVITFLVILWAARVGTYTFVRTLLRGRDSRFDDIRNNRMEFLKAFALQTLWVWFCTLPIVAFNSLSPEAFLNMRCKKFGSEILPVPSCYIRLAWFALGLWSILRGSAISIIADWQLSKWMLDRYRGRHNEVFCSRGLWRECRHPNYYGECLVWLGFGIACSAFLVTKSARNDTQLGVFTIITLCIISAFCHYQVLKHVSLPLIEEKYDRLYMTQRDYRRWRRSTSLRLWLEY</sequence>
<reference evidence="2" key="1">
    <citation type="journal article" date="2023" name="Mol. Phylogenet. Evol.">
        <title>Genome-scale phylogeny and comparative genomics of the fungal order Sordariales.</title>
        <authorList>
            <person name="Hensen N."/>
            <person name="Bonometti L."/>
            <person name="Westerberg I."/>
            <person name="Brannstrom I.O."/>
            <person name="Guillou S."/>
            <person name="Cros-Aarteil S."/>
            <person name="Calhoun S."/>
            <person name="Haridas S."/>
            <person name="Kuo A."/>
            <person name="Mondo S."/>
            <person name="Pangilinan J."/>
            <person name="Riley R."/>
            <person name="LaButti K."/>
            <person name="Andreopoulos B."/>
            <person name="Lipzen A."/>
            <person name="Chen C."/>
            <person name="Yan M."/>
            <person name="Daum C."/>
            <person name="Ng V."/>
            <person name="Clum A."/>
            <person name="Steindorff A."/>
            <person name="Ohm R.A."/>
            <person name="Martin F."/>
            <person name="Silar P."/>
            <person name="Natvig D.O."/>
            <person name="Lalanne C."/>
            <person name="Gautier V."/>
            <person name="Ament-Velasquez S.L."/>
            <person name="Kruys A."/>
            <person name="Hutchinson M.I."/>
            <person name="Powell A.J."/>
            <person name="Barry K."/>
            <person name="Miller A.N."/>
            <person name="Grigoriev I.V."/>
            <person name="Debuchy R."/>
            <person name="Gladieux P."/>
            <person name="Hiltunen Thoren M."/>
            <person name="Johannesson H."/>
        </authorList>
    </citation>
    <scope>NUCLEOTIDE SEQUENCE</scope>
    <source>
        <strain evidence="2">CBS 757.83</strain>
    </source>
</reference>
<evidence type="ECO:0000313" key="2">
    <source>
        <dbReference type="EMBL" id="KAK4100466.1"/>
    </source>
</evidence>
<dbReference type="PANTHER" id="PTHR32251">
    <property type="entry name" value="3-OXO-5-ALPHA-STEROID 4-DEHYDROGENASE"/>
    <property type="match status" value="1"/>
</dbReference>
<keyword evidence="1" id="KW-0472">Membrane</keyword>
<dbReference type="Gene3D" id="1.20.120.1630">
    <property type="match status" value="1"/>
</dbReference>
<feature type="transmembrane region" description="Helical" evidence="1">
    <location>
        <begin position="329"/>
        <end position="347"/>
    </location>
</feature>
<dbReference type="InterPro" id="IPR010721">
    <property type="entry name" value="UstE-like"/>
</dbReference>
<feature type="transmembrane region" description="Helical" evidence="1">
    <location>
        <begin position="43"/>
        <end position="64"/>
    </location>
</feature>
<accession>A0AAN6T162</accession>
<gene>
    <name evidence="2" type="ORF">N658DRAFT_472918</name>
</gene>
<comment type="caution">
    <text evidence="2">The sequence shown here is derived from an EMBL/GenBank/DDBJ whole genome shotgun (WGS) entry which is preliminary data.</text>
</comment>
<feature type="transmembrane region" description="Helical" evidence="1">
    <location>
        <begin position="15"/>
        <end position="36"/>
    </location>
</feature>
<feature type="transmembrane region" description="Helical" evidence="1">
    <location>
        <begin position="244"/>
        <end position="268"/>
    </location>
</feature>
<dbReference type="PANTHER" id="PTHR32251:SF17">
    <property type="entry name" value="STEROID 5-ALPHA REDUCTASE C-TERMINAL DOMAIN-CONTAINING PROTEIN"/>
    <property type="match status" value="1"/>
</dbReference>
<feature type="transmembrane region" description="Helical" evidence="1">
    <location>
        <begin position="122"/>
        <end position="144"/>
    </location>
</feature>